<gene>
    <name evidence="2" type="ORF">OPV22_027146</name>
</gene>
<dbReference type="InterPro" id="IPR044821">
    <property type="entry name" value="At1g28695/At4g15970-like"/>
</dbReference>
<feature type="domain" description="Nucleotide-diphospho-sugar transferase" evidence="1">
    <location>
        <begin position="38"/>
        <end position="238"/>
    </location>
</feature>
<dbReference type="Pfam" id="PF03407">
    <property type="entry name" value="Nucleotid_trans"/>
    <property type="match status" value="1"/>
</dbReference>
<dbReference type="Proteomes" id="UP001222027">
    <property type="component" value="Unassembled WGS sequence"/>
</dbReference>
<dbReference type="PANTHER" id="PTHR46038:SF12">
    <property type="entry name" value="OS03G0731800 PROTEIN"/>
    <property type="match status" value="1"/>
</dbReference>
<evidence type="ECO:0000259" key="1">
    <source>
        <dbReference type="Pfam" id="PF03407"/>
    </source>
</evidence>
<dbReference type="EMBL" id="JAQQAF010000008">
    <property type="protein sequence ID" value="KAJ8464594.1"/>
    <property type="molecule type" value="Genomic_DNA"/>
</dbReference>
<protein>
    <recommendedName>
        <fullName evidence="1">Nucleotide-diphospho-sugar transferase domain-containing protein</fullName>
    </recommendedName>
</protein>
<dbReference type="PANTHER" id="PTHR46038">
    <property type="entry name" value="EXPRESSED PROTEIN-RELATED"/>
    <property type="match status" value="1"/>
</dbReference>
<name>A0AAV8PZ97_ENSVE</name>
<reference evidence="2 3" key="1">
    <citation type="submission" date="2022-12" db="EMBL/GenBank/DDBJ databases">
        <title>Chromosome-scale assembly of the Ensete ventricosum genome.</title>
        <authorList>
            <person name="Dussert Y."/>
            <person name="Stocks J."/>
            <person name="Wendawek A."/>
            <person name="Woldeyes F."/>
            <person name="Nichols R.A."/>
            <person name="Borrell J.S."/>
        </authorList>
    </citation>
    <scope>NUCLEOTIDE SEQUENCE [LARGE SCALE GENOMIC DNA]</scope>
    <source>
        <strain evidence="3">cv. Maze</strain>
        <tissue evidence="2">Seeds</tissue>
    </source>
</reference>
<sequence>MANKTLIIAILNKAYMEQIGMLDLFLQSFREGEGTRFLIKHLLFVAVDQTSFNQCCTLGLNCYELVTEGVDFSEEVFNAFSEEVFYMSDDFIEMMWRRTLFLGDVLKRRYSFIFTDVDDIWSRNLFTKLNQEGEDLQMSSYVYNGRPFDGSDFFNTSFYFVTPNNKTTALFDEWYASKHNFTHMNDQEELLKMKRAGVFRRLGLKVRYLDTTCFTGFCQKSKDFGRVTQNCCVSVKAKFTNLTAVLEAWTSNNGTSNATWPMLAYEAGNVNYEMNCLITKVATLVTSNNRKVDELLEIQY</sequence>
<accession>A0AAV8PZ97</accession>
<evidence type="ECO:0000313" key="2">
    <source>
        <dbReference type="EMBL" id="KAJ8464594.1"/>
    </source>
</evidence>
<comment type="caution">
    <text evidence="2">The sequence shown here is derived from an EMBL/GenBank/DDBJ whole genome shotgun (WGS) entry which is preliminary data.</text>
</comment>
<dbReference type="InterPro" id="IPR005069">
    <property type="entry name" value="Nucl-diP-sugar_transferase"/>
</dbReference>
<organism evidence="2 3">
    <name type="scientific">Ensete ventricosum</name>
    <name type="common">Abyssinian banana</name>
    <name type="synonym">Musa ensete</name>
    <dbReference type="NCBI Taxonomy" id="4639"/>
    <lineage>
        <taxon>Eukaryota</taxon>
        <taxon>Viridiplantae</taxon>
        <taxon>Streptophyta</taxon>
        <taxon>Embryophyta</taxon>
        <taxon>Tracheophyta</taxon>
        <taxon>Spermatophyta</taxon>
        <taxon>Magnoliopsida</taxon>
        <taxon>Liliopsida</taxon>
        <taxon>Zingiberales</taxon>
        <taxon>Musaceae</taxon>
        <taxon>Ensete</taxon>
    </lineage>
</organism>
<keyword evidence="3" id="KW-1185">Reference proteome</keyword>
<proteinExistence type="predicted"/>
<evidence type="ECO:0000313" key="3">
    <source>
        <dbReference type="Proteomes" id="UP001222027"/>
    </source>
</evidence>
<dbReference type="AlphaFoldDB" id="A0AAV8PZ97"/>